<dbReference type="InterPro" id="IPR054728">
    <property type="entry name" value="RsmB-like_ferredoxin"/>
</dbReference>
<evidence type="ECO:0000256" key="11">
    <source>
        <dbReference type="ARBA" id="ARBA00030399"/>
    </source>
</evidence>
<dbReference type="InterPro" id="IPR004573">
    <property type="entry name" value="rRNA_ssu_MeTfrase_B"/>
</dbReference>
<dbReference type="Gene3D" id="1.10.287.730">
    <property type="entry name" value="Helix hairpin bin"/>
    <property type="match status" value="1"/>
</dbReference>
<dbReference type="GO" id="GO:0008649">
    <property type="term" value="F:rRNA methyltransferase activity"/>
    <property type="evidence" value="ECO:0007669"/>
    <property type="project" value="InterPro"/>
</dbReference>
<evidence type="ECO:0000256" key="13">
    <source>
        <dbReference type="ARBA" id="ARBA00047283"/>
    </source>
</evidence>
<evidence type="ECO:0000256" key="5">
    <source>
        <dbReference type="ARBA" id="ARBA00022490"/>
    </source>
</evidence>
<keyword evidence="7 14" id="KW-0489">Methyltransferase</keyword>
<dbReference type="Gene3D" id="3.40.50.150">
    <property type="entry name" value="Vaccinia Virus protein VP39"/>
    <property type="match status" value="1"/>
</dbReference>
<evidence type="ECO:0000313" key="17">
    <source>
        <dbReference type="Proteomes" id="UP000662914"/>
    </source>
</evidence>
<dbReference type="NCBIfam" id="NF008149">
    <property type="entry name" value="PRK10901.1"/>
    <property type="match status" value="1"/>
</dbReference>
<feature type="domain" description="SAM-dependent MTase RsmB/NOP-type" evidence="15">
    <location>
        <begin position="168"/>
        <end position="427"/>
    </location>
</feature>
<keyword evidence="5" id="KW-0963">Cytoplasm</keyword>
<dbReference type="EC" id="2.1.1.176" evidence="4"/>
<keyword evidence="10 14" id="KW-0694">RNA-binding</keyword>
<dbReference type="AlphaFoldDB" id="A0A809QV45"/>
<dbReference type="InterPro" id="IPR006027">
    <property type="entry name" value="NusB_RsmB_TIM44"/>
</dbReference>
<dbReference type="Pfam" id="PF01029">
    <property type="entry name" value="NusB"/>
    <property type="match status" value="1"/>
</dbReference>
<evidence type="ECO:0000256" key="4">
    <source>
        <dbReference type="ARBA" id="ARBA00012140"/>
    </source>
</evidence>
<evidence type="ECO:0000256" key="6">
    <source>
        <dbReference type="ARBA" id="ARBA00022552"/>
    </source>
</evidence>
<organism evidence="16 17">
    <name type="scientific">Candidatus Desulfobacillus denitrificans</name>
    <dbReference type="NCBI Taxonomy" id="2608985"/>
    <lineage>
        <taxon>Bacteria</taxon>
        <taxon>Pseudomonadati</taxon>
        <taxon>Pseudomonadota</taxon>
        <taxon>Betaproteobacteria</taxon>
        <taxon>Candidatus Desulfobacillus</taxon>
    </lineage>
</organism>
<accession>A0A809QV45</accession>
<dbReference type="PROSITE" id="PS51686">
    <property type="entry name" value="SAM_MT_RSMB_NOP"/>
    <property type="match status" value="1"/>
</dbReference>
<dbReference type="PROSITE" id="PS01153">
    <property type="entry name" value="NOL1_NOP2_SUN"/>
    <property type="match status" value="1"/>
</dbReference>
<comment type="subcellular location">
    <subcellularLocation>
        <location evidence="2">Cytoplasm</location>
    </subcellularLocation>
</comment>
<dbReference type="Gene3D" id="3.30.70.1170">
    <property type="entry name" value="Sun protein, domain 3"/>
    <property type="match status" value="1"/>
</dbReference>
<feature type="binding site" evidence="14">
    <location>
        <position position="278"/>
    </location>
    <ligand>
        <name>S-adenosyl-L-methionine</name>
        <dbReference type="ChEBI" id="CHEBI:59789"/>
    </ligand>
</feature>
<dbReference type="InterPro" id="IPR001678">
    <property type="entry name" value="MeTrfase_RsmB-F_NOP2_dom"/>
</dbReference>
<evidence type="ECO:0000256" key="8">
    <source>
        <dbReference type="ARBA" id="ARBA00022679"/>
    </source>
</evidence>
<evidence type="ECO:0000256" key="1">
    <source>
        <dbReference type="ARBA" id="ARBA00002724"/>
    </source>
</evidence>
<sequence>MPLAETSLAFALHGAALAVAEVLAGRNLNEALAGLWRKWPDLPPGQRGAVQDLAYSTLRCHGRGDFFLARLMQKPPAAAVRALLLVALSRLEARPEEAHTIVDQAVEAAGALSRGKSKALANGVLRNFLRRRVELEAAVSQDEAAHWQHPHWWIARLRSAYPDRWRAILEAGNGRPPMTLRPNRRRVAATDFLTRLAAADLPARLLEGGAILLERPLPVERLPGFGEGLVSVQDAGAQRAANLLDVHDGMRVLDACAAPGGKTAHVLELASIDLLALDSDGGRALRISENLFRLGLAAKVATADCRELDTWWDGREFDRILADVPCTAAGVVRRHPDAKWLRREGDIAQFARTQEKILAALWRVLAPGGKLLYATCTLFPEENGRQVAAFAARQEDCMRLPIGGAPDLQLLPNEEHDGFYYALLQKQA</sequence>
<dbReference type="Gene3D" id="1.10.940.10">
    <property type="entry name" value="NusB-like"/>
    <property type="match status" value="1"/>
</dbReference>
<keyword evidence="8 14" id="KW-0808">Transferase</keyword>
<comment type="similarity">
    <text evidence="3 14">Belongs to the class I-like SAM-binding methyltransferase superfamily. RsmB/NOP family.</text>
</comment>
<evidence type="ECO:0000313" key="16">
    <source>
        <dbReference type="EMBL" id="BBO19320.1"/>
    </source>
</evidence>
<feature type="binding site" evidence="14">
    <location>
        <position position="323"/>
    </location>
    <ligand>
        <name>S-adenosyl-L-methionine</name>
        <dbReference type="ChEBI" id="CHEBI:59789"/>
    </ligand>
</feature>
<keyword evidence="9 14" id="KW-0949">S-adenosyl-L-methionine</keyword>
<dbReference type="InterPro" id="IPR018314">
    <property type="entry name" value="RsmB/NOL1/NOP2-like_CS"/>
</dbReference>
<comment type="function">
    <text evidence="1">Specifically methylates the cytosine at position 967 (m5C967) of 16S rRNA.</text>
</comment>
<dbReference type="InterPro" id="IPR029063">
    <property type="entry name" value="SAM-dependent_MTases_sf"/>
</dbReference>
<dbReference type="SUPFAM" id="SSF48013">
    <property type="entry name" value="NusB-like"/>
    <property type="match status" value="1"/>
</dbReference>
<evidence type="ECO:0000256" key="2">
    <source>
        <dbReference type="ARBA" id="ARBA00004496"/>
    </source>
</evidence>
<dbReference type="InterPro" id="IPR023267">
    <property type="entry name" value="RCMT"/>
</dbReference>
<feature type="binding site" evidence="14">
    <location>
        <begin position="256"/>
        <end position="262"/>
    </location>
    <ligand>
        <name>S-adenosyl-L-methionine</name>
        <dbReference type="ChEBI" id="CHEBI:59789"/>
    </ligand>
</feature>
<dbReference type="Proteomes" id="UP000662914">
    <property type="component" value="Chromosome"/>
</dbReference>
<evidence type="ECO:0000259" key="15">
    <source>
        <dbReference type="PROSITE" id="PS51686"/>
    </source>
</evidence>
<keyword evidence="6" id="KW-0698">rRNA processing</keyword>
<proteinExistence type="inferred from homology"/>
<dbReference type="Pfam" id="PF01189">
    <property type="entry name" value="Methyltr_RsmB-F"/>
    <property type="match status" value="1"/>
</dbReference>
<dbReference type="GO" id="GO:0003723">
    <property type="term" value="F:RNA binding"/>
    <property type="evidence" value="ECO:0007669"/>
    <property type="project" value="UniProtKB-UniRule"/>
</dbReference>
<evidence type="ECO:0000256" key="12">
    <source>
        <dbReference type="ARBA" id="ARBA00031088"/>
    </source>
</evidence>
<evidence type="ECO:0000256" key="7">
    <source>
        <dbReference type="ARBA" id="ARBA00022603"/>
    </source>
</evidence>
<dbReference type="PANTHER" id="PTHR22807:SF61">
    <property type="entry name" value="NOL1_NOP2_SUN FAMILY PROTEIN _ ANTITERMINATION NUSB DOMAIN-CONTAINING PROTEIN"/>
    <property type="match status" value="1"/>
</dbReference>
<evidence type="ECO:0000256" key="3">
    <source>
        <dbReference type="ARBA" id="ARBA00007494"/>
    </source>
</evidence>
<name>A0A809QV45_9PROT</name>
<evidence type="ECO:0000256" key="14">
    <source>
        <dbReference type="PROSITE-ProRule" id="PRU01023"/>
    </source>
</evidence>
<dbReference type="InterPro" id="IPR035926">
    <property type="entry name" value="NusB-like_sf"/>
</dbReference>
<dbReference type="InterPro" id="IPR049560">
    <property type="entry name" value="MeTrfase_RsmB-F_NOP2_cat"/>
</dbReference>
<dbReference type="PRINTS" id="PR02008">
    <property type="entry name" value="RCMTFAMILY"/>
</dbReference>
<dbReference type="KEGG" id="ddz:DSYM_00190"/>
<comment type="catalytic activity">
    <reaction evidence="13">
        <text>cytidine(967) in 16S rRNA + S-adenosyl-L-methionine = 5-methylcytidine(967) in 16S rRNA + S-adenosyl-L-homocysteine + H(+)</text>
        <dbReference type="Rhea" id="RHEA:42748"/>
        <dbReference type="Rhea" id="RHEA-COMP:10219"/>
        <dbReference type="Rhea" id="RHEA-COMP:10220"/>
        <dbReference type="ChEBI" id="CHEBI:15378"/>
        <dbReference type="ChEBI" id="CHEBI:57856"/>
        <dbReference type="ChEBI" id="CHEBI:59789"/>
        <dbReference type="ChEBI" id="CHEBI:74483"/>
        <dbReference type="ChEBI" id="CHEBI:82748"/>
        <dbReference type="EC" id="2.1.1.176"/>
    </reaction>
</comment>
<evidence type="ECO:0000256" key="10">
    <source>
        <dbReference type="ARBA" id="ARBA00022884"/>
    </source>
</evidence>
<dbReference type="CDD" id="cd02440">
    <property type="entry name" value="AdoMet_MTases"/>
    <property type="match status" value="1"/>
</dbReference>
<dbReference type="PANTHER" id="PTHR22807">
    <property type="entry name" value="NOP2 YEAST -RELATED NOL1/NOP2/FMU SUN DOMAIN-CONTAINING"/>
    <property type="match status" value="1"/>
</dbReference>
<dbReference type="NCBIfam" id="TIGR00563">
    <property type="entry name" value="rsmB"/>
    <property type="match status" value="1"/>
</dbReference>
<dbReference type="SUPFAM" id="SSF53335">
    <property type="entry name" value="S-adenosyl-L-methionine-dependent methyltransferases"/>
    <property type="match status" value="1"/>
</dbReference>
<feature type="active site" description="Nucleophile" evidence="14">
    <location>
        <position position="376"/>
    </location>
</feature>
<gene>
    <name evidence="16" type="ORF">DSYM_00190</name>
</gene>
<protein>
    <recommendedName>
        <fullName evidence="4">16S rRNA (cytosine(967)-C(5))-methyltransferase</fullName>
        <ecNumber evidence="4">2.1.1.176</ecNumber>
    </recommendedName>
    <alternativeName>
        <fullName evidence="11">16S rRNA m5C967 methyltransferase</fullName>
    </alternativeName>
    <alternativeName>
        <fullName evidence="12">rRNA (cytosine-C(5)-)-methyltransferase RsmB</fullName>
    </alternativeName>
</protein>
<dbReference type="EMBL" id="AP021857">
    <property type="protein sequence ID" value="BBO19320.1"/>
    <property type="molecule type" value="Genomic_DNA"/>
</dbReference>
<reference evidence="16" key="1">
    <citation type="journal article" name="DNA Res.">
        <title>The physiological potential of anammox bacteria as revealed by their core genome structure.</title>
        <authorList>
            <person name="Okubo T."/>
            <person name="Toyoda A."/>
            <person name="Fukuhara K."/>
            <person name="Uchiyama I."/>
            <person name="Harigaya Y."/>
            <person name="Kuroiwa M."/>
            <person name="Suzuki T."/>
            <person name="Murakami Y."/>
            <person name="Suwa Y."/>
            <person name="Takami H."/>
        </authorList>
    </citation>
    <scope>NUCLEOTIDE SEQUENCE</scope>
    <source>
        <strain evidence="16">317325-3</strain>
    </source>
</reference>
<dbReference type="Pfam" id="PF22458">
    <property type="entry name" value="RsmF-B_ferredox"/>
    <property type="match status" value="1"/>
</dbReference>
<feature type="binding site" evidence="14">
    <location>
        <position position="304"/>
    </location>
    <ligand>
        <name>S-adenosyl-L-methionine</name>
        <dbReference type="ChEBI" id="CHEBI:59789"/>
    </ligand>
</feature>
<evidence type="ECO:0000256" key="9">
    <source>
        <dbReference type="ARBA" id="ARBA00022691"/>
    </source>
</evidence>
<dbReference type="GO" id="GO:0006355">
    <property type="term" value="P:regulation of DNA-templated transcription"/>
    <property type="evidence" value="ECO:0007669"/>
    <property type="project" value="InterPro"/>
</dbReference>
<dbReference type="GO" id="GO:0005737">
    <property type="term" value="C:cytoplasm"/>
    <property type="evidence" value="ECO:0007669"/>
    <property type="project" value="UniProtKB-SubCell"/>
</dbReference>